<dbReference type="EMBL" id="PQFF01000054">
    <property type="protein sequence ID" value="RHZ85978.1"/>
    <property type="molecule type" value="Genomic_DNA"/>
</dbReference>
<evidence type="ECO:0000313" key="1">
    <source>
        <dbReference type="EMBL" id="RHZ85978.1"/>
    </source>
</evidence>
<gene>
    <name evidence="1" type="ORF">Glove_57g120</name>
</gene>
<dbReference type="AlphaFoldDB" id="A0A397JGN6"/>
<proteinExistence type="predicted"/>
<name>A0A397JGN6_9GLOM</name>
<keyword evidence="2" id="KW-1185">Reference proteome</keyword>
<dbReference type="Proteomes" id="UP000266861">
    <property type="component" value="Unassembled WGS sequence"/>
</dbReference>
<evidence type="ECO:0000313" key="2">
    <source>
        <dbReference type="Proteomes" id="UP000266861"/>
    </source>
</evidence>
<comment type="caution">
    <text evidence="1">The sequence shown here is derived from an EMBL/GenBank/DDBJ whole genome shotgun (WGS) entry which is preliminary data.</text>
</comment>
<protein>
    <submittedName>
        <fullName evidence="1">Uncharacterized protein</fullName>
    </submittedName>
</protein>
<reference evidence="1 2" key="1">
    <citation type="submission" date="2018-08" db="EMBL/GenBank/DDBJ databases">
        <title>Genome and evolution of the arbuscular mycorrhizal fungus Diversispora epigaea (formerly Glomus versiforme) and its bacterial endosymbionts.</title>
        <authorList>
            <person name="Sun X."/>
            <person name="Fei Z."/>
            <person name="Harrison M."/>
        </authorList>
    </citation>
    <scope>NUCLEOTIDE SEQUENCE [LARGE SCALE GENOMIC DNA]</scope>
    <source>
        <strain evidence="1 2">IT104</strain>
    </source>
</reference>
<organism evidence="1 2">
    <name type="scientific">Diversispora epigaea</name>
    <dbReference type="NCBI Taxonomy" id="1348612"/>
    <lineage>
        <taxon>Eukaryota</taxon>
        <taxon>Fungi</taxon>
        <taxon>Fungi incertae sedis</taxon>
        <taxon>Mucoromycota</taxon>
        <taxon>Glomeromycotina</taxon>
        <taxon>Glomeromycetes</taxon>
        <taxon>Diversisporales</taxon>
        <taxon>Diversisporaceae</taxon>
        <taxon>Diversispora</taxon>
    </lineage>
</organism>
<sequence>MASCIYFGTSAFENQCMCYVAIKSDKCHQLAFRRTDGTKHPGYIVHLKHLKTSTTILLDNSANLTWKADTYSGKHDLKSRHLTQAIKRMHSTSNSGLHETKTYN</sequence>
<accession>A0A397JGN6</accession>